<dbReference type="InterPro" id="IPR010985">
    <property type="entry name" value="Ribbon_hlx_hlx"/>
</dbReference>
<reference evidence="1 2" key="1">
    <citation type="submission" date="2018-03" db="EMBL/GenBank/DDBJ databases">
        <title>Genome sequence of Moorella humiferrea DSM 23265.</title>
        <authorList>
            <person name="Poehlein A."/>
            <person name="Daniel R."/>
        </authorList>
    </citation>
    <scope>NUCLEOTIDE SEQUENCE [LARGE SCALE GENOMIC DNA]</scope>
    <source>
        <strain evidence="1 2">DSM 23265</strain>
    </source>
</reference>
<evidence type="ECO:0000313" key="1">
    <source>
        <dbReference type="EMBL" id="PRR70714.1"/>
    </source>
</evidence>
<sequence>MPETKMIHIRFPATVIDKMTVYLKEHGINRNSFIVEAVTEKLRREMQVKAFRETRGALTHEDAPEWTKTGGTKWVQGLRGKD</sequence>
<dbReference type="OrthoDB" id="1725682at2"/>
<dbReference type="EMBL" id="PVXM01000046">
    <property type="protein sequence ID" value="PRR70714.1"/>
    <property type="molecule type" value="Genomic_DNA"/>
</dbReference>
<name>A0A2T0ANV0_9FIRM</name>
<proteinExistence type="predicted"/>
<evidence type="ECO:0000313" key="2">
    <source>
        <dbReference type="Proteomes" id="UP000238415"/>
    </source>
</evidence>
<keyword evidence="2" id="KW-1185">Reference proteome</keyword>
<comment type="caution">
    <text evidence="1">The sequence shown here is derived from an EMBL/GenBank/DDBJ whole genome shotgun (WGS) entry which is preliminary data.</text>
</comment>
<dbReference type="Proteomes" id="UP000238415">
    <property type="component" value="Unassembled WGS sequence"/>
</dbReference>
<dbReference type="AlphaFoldDB" id="A0A2T0ANV0"/>
<protein>
    <submittedName>
        <fullName evidence="1">Uncharacterized protein</fullName>
    </submittedName>
</protein>
<dbReference type="InterPro" id="IPR013321">
    <property type="entry name" value="Arc_rbn_hlx_hlx"/>
</dbReference>
<dbReference type="RefSeq" id="WP_106005766.1">
    <property type="nucleotide sequence ID" value="NZ_CP136419.1"/>
</dbReference>
<accession>A0A2T0ANV0</accession>
<dbReference type="GO" id="GO:0006355">
    <property type="term" value="P:regulation of DNA-templated transcription"/>
    <property type="evidence" value="ECO:0007669"/>
    <property type="project" value="InterPro"/>
</dbReference>
<gene>
    <name evidence="1" type="ORF">MOHU_18210</name>
</gene>
<dbReference type="SUPFAM" id="SSF47598">
    <property type="entry name" value="Ribbon-helix-helix"/>
    <property type="match status" value="1"/>
</dbReference>
<organism evidence="1 2">
    <name type="scientific">Neomoorella humiferrea</name>
    <dbReference type="NCBI Taxonomy" id="676965"/>
    <lineage>
        <taxon>Bacteria</taxon>
        <taxon>Bacillati</taxon>
        <taxon>Bacillota</taxon>
        <taxon>Clostridia</taxon>
        <taxon>Neomoorellales</taxon>
        <taxon>Neomoorellaceae</taxon>
        <taxon>Neomoorella</taxon>
    </lineage>
</organism>
<dbReference type="NCBIfam" id="NF041551">
    <property type="entry name" value="YlcI_YnfO_N"/>
    <property type="match status" value="1"/>
</dbReference>
<dbReference type="Gene3D" id="1.10.1220.10">
    <property type="entry name" value="Met repressor-like"/>
    <property type="match status" value="1"/>
</dbReference>